<dbReference type="PROSITE" id="PS51186">
    <property type="entry name" value="GNAT"/>
    <property type="match status" value="1"/>
</dbReference>
<name>A0A6A5SNV8_9PLEO</name>
<evidence type="ECO:0000259" key="1">
    <source>
        <dbReference type="PROSITE" id="PS51186"/>
    </source>
</evidence>
<dbReference type="Pfam" id="PF00583">
    <property type="entry name" value="Acetyltransf_1"/>
    <property type="match status" value="1"/>
</dbReference>
<accession>A0A6A5SNV8</accession>
<dbReference type="InterPro" id="IPR016181">
    <property type="entry name" value="Acyl_CoA_acyltransferase"/>
</dbReference>
<evidence type="ECO:0000313" key="3">
    <source>
        <dbReference type="Proteomes" id="UP000800038"/>
    </source>
</evidence>
<dbReference type="EMBL" id="ML976051">
    <property type="protein sequence ID" value="KAF1941159.1"/>
    <property type="molecule type" value="Genomic_DNA"/>
</dbReference>
<dbReference type="AlphaFoldDB" id="A0A6A5SNV8"/>
<organism evidence="2 3">
    <name type="scientific">Clathrospora elynae</name>
    <dbReference type="NCBI Taxonomy" id="706981"/>
    <lineage>
        <taxon>Eukaryota</taxon>
        <taxon>Fungi</taxon>
        <taxon>Dikarya</taxon>
        <taxon>Ascomycota</taxon>
        <taxon>Pezizomycotina</taxon>
        <taxon>Dothideomycetes</taxon>
        <taxon>Pleosporomycetidae</taxon>
        <taxon>Pleosporales</taxon>
        <taxon>Diademaceae</taxon>
        <taxon>Clathrospora</taxon>
    </lineage>
</organism>
<dbReference type="InterPro" id="IPR000182">
    <property type="entry name" value="GNAT_dom"/>
</dbReference>
<keyword evidence="3" id="KW-1185">Reference proteome</keyword>
<dbReference type="PANTHER" id="PTHR42791:SF5">
    <property type="entry name" value="HYPOTHETICAL ACETYLTRANSFERASE (EUROFUNG)"/>
    <property type="match status" value="1"/>
</dbReference>
<dbReference type="GO" id="GO:0016747">
    <property type="term" value="F:acyltransferase activity, transferring groups other than amino-acyl groups"/>
    <property type="evidence" value="ECO:0007669"/>
    <property type="project" value="InterPro"/>
</dbReference>
<dbReference type="CDD" id="cd04301">
    <property type="entry name" value="NAT_SF"/>
    <property type="match status" value="1"/>
</dbReference>
<reference evidence="2" key="1">
    <citation type="journal article" date="2020" name="Stud. Mycol.">
        <title>101 Dothideomycetes genomes: a test case for predicting lifestyles and emergence of pathogens.</title>
        <authorList>
            <person name="Haridas S."/>
            <person name="Albert R."/>
            <person name="Binder M."/>
            <person name="Bloem J."/>
            <person name="Labutti K."/>
            <person name="Salamov A."/>
            <person name="Andreopoulos B."/>
            <person name="Baker S."/>
            <person name="Barry K."/>
            <person name="Bills G."/>
            <person name="Bluhm B."/>
            <person name="Cannon C."/>
            <person name="Castanera R."/>
            <person name="Culley D."/>
            <person name="Daum C."/>
            <person name="Ezra D."/>
            <person name="Gonzalez J."/>
            <person name="Henrissat B."/>
            <person name="Kuo A."/>
            <person name="Liang C."/>
            <person name="Lipzen A."/>
            <person name="Lutzoni F."/>
            <person name="Magnuson J."/>
            <person name="Mondo S."/>
            <person name="Nolan M."/>
            <person name="Ohm R."/>
            <person name="Pangilinan J."/>
            <person name="Park H.-J."/>
            <person name="Ramirez L."/>
            <person name="Alfaro M."/>
            <person name="Sun H."/>
            <person name="Tritt A."/>
            <person name="Yoshinaga Y."/>
            <person name="Zwiers L.-H."/>
            <person name="Turgeon B."/>
            <person name="Goodwin S."/>
            <person name="Spatafora J."/>
            <person name="Crous P."/>
            <person name="Grigoriev I."/>
        </authorList>
    </citation>
    <scope>NUCLEOTIDE SEQUENCE</scope>
    <source>
        <strain evidence="2">CBS 161.51</strain>
    </source>
</reference>
<feature type="domain" description="N-acetyltransferase" evidence="1">
    <location>
        <begin position="68"/>
        <end position="234"/>
    </location>
</feature>
<proteinExistence type="predicted"/>
<protein>
    <recommendedName>
        <fullName evidence="1">N-acetyltransferase domain-containing protein</fullName>
    </recommendedName>
</protein>
<dbReference type="SUPFAM" id="SSF55729">
    <property type="entry name" value="Acyl-CoA N-acyltransferases (Nat)"/>
    <property type="match status" value="1"/>
</dbReference>
<dbReference type="OrthoDB" id="2115692at2759"/>
<dbReference type="Proteomes" id="UP000800038">
    <property type="component" value="Unassembled WGS sequence"/>
</dbReference>
<dbReference type="InterPro" id="IPR052523">
    <property type="entry name" value="Trichothecene_AcTrans"/>
</dbReference>
<dbReference type="Gene3D" id="3.40.630.30">
    <property type="match status" value="1"/>
</dbReference>
<gene>
    <name evidence="2" type="ORF">EJ02DRAFT_512580</name>
</gene>
<dbReference type="PANTHER" id="PTHR42791">
    <property type="entry name" value="GNAT FAMILY ACETYLTRANSFERASE"/>
    <property type="match status" value="1"/>
</dbReference>
<sequence length="250" mass="28400">MPLTVSLITDPSDFSQISPLDYDAWRTPYNPQLKHFRPSLPSRAEEIAYAKNKAVKRLQQNDPNRFIIKVTDDETGEIIGWAVWVVNDEKDGDGEGDGKTVAYWYPEGSEEREFAEVFINGLWGFVGRRVTRRHMDLASVVVATSHRHRGAGRLLLRWGTAKADELGIETVISSLPSARGAYEKSGFGCIEVLPPDPELFRKKEEGEGGVKRGDKWKELLKDNLSGWLMWRPIGRDWREGDRAPWMDTEA</sequence>
<evidence type="ECO:0000313" key="2">
    <source>
        <dbReference type="EMBL" id="KAF1941159.1"/>
    </source>
</evidence>